<feature type="compositionally biased region" description="Basic and acidic residues" evidence="12">
    <location>
        <begin position="3667"/>
        <end position="3682"/>
    </location>
</feature>
<evidence type="ECO:0000313" key="21">
    <source>
        <dbReference type="RefSeq" id="XP_025704356.1"/>
    </source>
</evidence>
<feature type="domain" description="Dynein heavy chain coiled coil stalk" evidence="16">
    <location>
        <begin position="3288"/>
        <end position="3523"/>
    </location>
</feature>
<evidence type="ECO:0000259" key="14">
    <source>
        <dbReference type="Pfam" id="PF08393"/>
    </source>
</evidence>
<keyword evidence="7" id="KW-0966">Cell projection</keyword>
<dbReference type="FunFam" id="3.40.50.300:FF:001336">
    <property type="entry name" value="Dynein heavy chain domain-containing protein 1"/>
    <property type="match status" value="1"/>
</dbReference>
<feature type="compositionally biased region" description="Acidic residues" evidence="12">
    <location>
        <begin position="2754"/>
        <end position="2770"/>
    </location>
</feature>
<dbReference type="InterPro" id="IPR024317">
    <property type="entry name" value="Dynein_heavy_chain_D4_dom"/>
</dbReference>
<dbReference type="GO" id="GO:0008569">
    <property type="term" value="F:minus-end-directed microtubule motor activity"/>
    <property type="evidence" value="ECO:0007669"/>
    <property type="project" value="InterPro"/>
</dbReference>
<dbReference type="Pfam" id="PF12777">
    <property type="entry name" value="MT"/>
    <property type="match status" value="1"/>
</dbReference>
<dbReference type="Gene3D" id="1.20.920.20">
    <property type="match status" value="1"/>
</dbReference>
<dbReference type="PANTHER" id="PTHR10676:SF359">
    <property type="entry name" value="DYNEIN HEAVY CHAIN DOMAIN-CONTAINING PROTEIN 1"/>
    <property type="match status" value="1"/>
</dbReference>
<dbReference type="Pfam" id="PF12780">
    <property type="entry name" value="AAA_8"/>
    <property type="match status" value="1"/>
</dbReference>
<evidence type="ECO:0000256" key="12">
    <source>
        <dbReference type="SAM" id="MobiDB-lite"/>
    </source>
</evidence>
<evidence type="ECO:0000256" key="9">
    <source>
        <dbReference type="ARBA" id="ARBA00075612"/>
    </source>
</evidence>
<dbReference type="FunFam" id="3.40.50.300:FF:001566">
    <property type="entry name" value="Dynein heavy chain domain 1"/>
    <property type="match status" value="1"/>
</dbReference>
<dbReference type="InterPro" id="IPR027417">
    <property type="entry name" value="P-loop_NTPase"/>
</dbReference>
<dbReference type="Pfam" id="PF12774">
    <property type="entry name" value="AAA_6"/>
    <property type="match status" value="1"/>
</dbReference>
<feature type="region of interest" description="Disordered" evidence="12">
    <location>
        <begin position="2744"/>
        <end position="2810"/>
    </location>
</feature>
<keyword evidence="5 11" id="KW-0175">Coiled coil</keyword>
<dbReference type="SUPFAM" id="SSF52540">
    <property type="entry name" value="P-loop containing nucleoside triphosphate hydrolases"/>
    <property type="match status" value="2"/>
</dbReference>
<dbReference type="Pfam" id="PF03028">
    <property type="entry name" value="Dynein_heavy"/>
    <property type="match status" value="1"/>
</dbReference>
<dbReference type="Pfam" id="PF12775">
    <property type="entry name" value="AAA_7"/>
    <property type="match status" value="1"/>
</dbReference>
<dbReference type="FunFam" id="3.20.180.20:FF:000007">
    <property type="entry name" value="Dynein heavy chain domain 1"/>
    <property type="match status" value="1"/>
</dbReference>
<dbReference type="Gene3D" id="1.20.140.100">
    <property type="entry name" value="Dynein heavy chain, N-terminal domain 2"/>
    <property type="match status" value="1"/>
</dbReference>
<evidence type="ECO:0000256" key="7">
    <source>
        <dbReference type="ARBA" id="ARBA00023273"/>
    </source>
</evidence>
<dbReference type="Proteomes" id="UP000286641">
    <property type="component" value="Unplaced"/>
</dbReference>
<dbReference type="InterPro" id="IPR004273">
    <property type="entry name" value="Dynein_heavy_D6_P-loop"/>
</dbReference>
<evidence type="ECO:0000259" key="13">
    <source>
        <dbReference type="Pfam" id="PF03028"/>
    </source>
</evidence>
<evidence type="ECO:0000256" key="2">
    <source>
        <dbReference type="ARBA" id="ARBA00008887"/>
    </source>
</evidence>
<evidence type="ECO:0000259" key="17">
    <source>
        <dbReference type="Pfam" id="PF12780"/>
    </source>
</evidence>
<feature type="compositionally biased region" description="Polar residues" evidence="12">
    <location>
        <begin position="24"/>
        <end position="42"/>
    </location>
</feature>
<dbReference type="Gene3D" id="1.20.920.30">
    <property type="match status" value="1"/>
</dbReference>
<dbReference type="InterPro" id="IPR013602">
    <property type="entry name" value="Dynein_heavy_linker"/>
</dbReference>
<proteinExistence type="inferred from homology"/>
<dbReference type="GO" id="GO:0051959">
    <property type="term" value="F:dynein light intermediate chain binding"/>
    <property type="evidence" value="ECO:0007669"/>
    <property type="project" value="InterPro"/>
</dbReference>
<protein>
    <recommendedName>
        <fullName evidence="8">Dynein heavy chain domain-containing protein 1</fullName>
    </recommendedName>
    <alternativeName>
        <fullName evidence="9">Coiled-coil domain-containing protein 35</fullName>
    </alternativeName>
    <alternativeName>
        <fullName evidence="10">Dynein heavy chain domain 1-like protein</fullName>
    </alternativeName>
</protein>
<gene>
    <name evidence="21" type="primary">DNHD1</name>
</gene>
<dbReference type="Pfam" id="PF08393">
    <property type="entry name" value="DHC_N2"/>
    <property type="match status" value="1"/>
</dbReference>
<dbReference type="GO" id="GO:0120316">
    <property type="term" value="P:sperm flagellum assembly"/>
    <property type="evidence" value="ECO:0007669"/>
    <property type="project" value="UniProtKB-ARBA"/>
</dbReference>
<dbReference type="RefSeq" id="XP_025704356.1">
    <property type="nucleotide sequence ID" value="XM_025848571.1"/>
</dbReference>
<feature type="domain" description="Dynein heavy chain linker" evidence="14">
    <location>
        <begin position="1075"/>
        <end position="1518"/>
    </location>
</feature>
<dbReference type="FunFam" id="1.10.8.720:FF:000018">
    <property type="entry name" value="Uncharacterized protein"/>
    <property type="match status" value="1"/>
</dbReference>
<feature type="region of interest" description="Disordered" evidence="12">
    <location>
        <begin position="297"/>
        <end position="326"/>
    </location>
</feature>
<comment type="subcellular location">
    <subcellularLocation>
        <location evidence="1">Cell projection</location>
        <location evidence="1">Cilium</location>
        <location evidence="1">Flagellum</location>
    </subcellularLocation>
</comment>
<dbReference type="FunFam" id="3.40.50.300:FF:001491">
    <property type="entry name" value="Dynein heavy chain domain 1"/>
    <property type="match status" value="1"/>
</dbReference>
<reference key="1">
    <citation type="submission" date="2019-01" db="UniProtKB">
        <authorList>
            <consortium name="RefSeq"/>
        </authorList>
    </citation>
    <scope>IDENTIFICATION</scope>
</reference>
<feature type="compositionally biased region" description="Basic and acidic residues" evidence="12">
    <location>
        <begin position="299"/>
        <end position="315"/>
    </location>
</feature>
<dbReference type="FunFam" id="3.40.50.300:FF:001540">
    <property type="entry name" value="Dynein heavy chain domain 1"/>
    <property type="match status" value="1"/>
</dbReference>
<dbReference type="Gene3D" id="1.20.58.1120">
    <property type="match status" value="1"/>
</dbReference>
<dbReference type="Pfam" id="PF17852">
    <property type="entry name" value="Dynein_AAA_lid"/>
    <property type="match status" value="1"/>
</dbReference>
<evidence type="ECO:0000259" key="15">
    <source>
        <dbReference type="Pfam" id="PF12774"/>
    </source>
</evidence>
<feature type="region of interest" description="Disordered" evidence="12">
    <location>
        <begin position="4733"/>
        <end position="4756"/>
    </location>
</feature>
<evidence type="ECO:0000259" key="16">
    <source>
        <dbReference type="Pfam" id="PF12777"/>
    </source>
</evidence>
<evidence type="ECO:0000256" key="1">
    <source>
        <dbReference type="ARBA" id="ARBA00004230"/>
    </source>
</evidence>
<organism evidence="20 21">
    <name type="scientific">Callorhinus ursinus</name>
    <name type="common">Northern fur seal</name>
    <dbReference type="NCBI Taxonomy" id="34884"/>
    <lineage>
        <taxon>Eukaryota</taxon>
        <taxon>Metazoa</taxon>
        <taxon>Chordata</taxon>
        <taxon>Craniata</taxon>
        <taxon>Vertebrata</taxon>
        <taxon>Euteleostomi</taxon>
        <taxon>Mammalia</taxon>
        <taxon>Eutheria</taxon>
        <taxon>Laurasiatheria</taxon>
        <taxon>Carnivora</taxon>
        <taxon>Caniformia</taxon>
        <taxon>Pinnipedia</taxon>
        <taxon>Otariidae</taxon>
        <taxon>Callorhinus</taxon>
    </lineage>
</organism>
<dbReference type="InterPro" id="IPR042228">
    <property type="entry name" value="Dynein_linker_3"/>
</dbReference>
<dbReference type="GO" id="GO:0036156">
    <property type="term" value="C:inner dynein arm"/>
    <property type="evidence" value="ECO:0007669"/>
    <property type="project" value="TreeGrafter"/>
</dbReference>
<dbReference type="Gene3D" id="3.40.50.300">
    <property type="entry name" value="P-loop containing nucleotide triphosphate hydrolases"/>
    <property type="match status" value="6"/>
</dbReference>
<dbReference type="InterPro" id="IPR026983">
    <property type="entry name" value="DHC"/>
</dbReference>
<dbReference type="GO" id="GO:0005524">
    <property type="term" value="F:ATP binding"/>
    <property type="evidence" value="ECO:0007669"/>
    <property type="project" value="InterPro"/>
</dbReference>
<feature type="coiled-coil region" evidence="11">
    <location>
        <begin position="886"/>
        <end position="913"/>
    </location>
</feature>
<evidence type="ECO:0000256" key="11">
    <source>
        <dbReference type="SAM" id="Coils"/>
    </source>
</evidence>
<feature type="domain" description="Dynein heavy chain AAA module D4" evidence="17">
    <location>
        <begin position="2922"/>
        <end position="3180"/>
    </location>
</feature>
<dbReference type="PANTHER" id="PTHR10676">
    <property type="entry name" value="DYNEIN HEAVY CHAIN FAMILY PROTEIN"/>
    <property type="match status" value="1"/>
</dbReference>
<evidence type="ECO:0000256" key="3">
    <source>
        <dbReference type="ARBA" id="ARBA00022473"/>
    </source>
</evidence>
<feature type="domain" description="Dynein heavy chain AAA 5 extension" evidence="18">
    <location>
        <begin position="2341"/>
        <end position="2404"/>
    </location>
</feature>
<evidence type="ECO:0000256" key="8">
    <source>
        <dbReference type="ARBA" id="ARBA00069934"/>
    </source>
</evidence>
<keyword evidence="4" id="KW-0282">Flagellum</keyword>
<evidence type="ECO:0000259" key="19">
    <source>
        <dbReference type="Pfam" id="PF18199"/>
    </source>
</evidence>
<dbReference type="FunFam" id="1.20.920.20:FF:000011">
    <property type="entry name" value="Dynein heavy chain domain 1"/>
    <property type="match status" value="1"/>
</dbReference>
<keyword evidence="6" id="KW-0969">Cilium</keyword>
<dbReference type="FunFam" id="1.20.58.1120:FF:000010">
    <property type="entry name" value="Dynein heavy chain domain 1"/>
    <property type="match status" value="1"/>
</dbReference>
<name>A0A3Q7NLK6_CALUR</name>
<evidence type="ECO:0000256" key="10">
    <source>
        <dbReference type="ARBA" id="ARBA00082961"/>
    </source>
</evidence>
<evidence type="ECO:0000256" key="6">
    <source>
        <dbReference type="ARBA" id="ARBA00023069"/>
    </source>
</evidence>
<dbReference type="InterPro" id="IPR041466">
    <property type="entry name" value="Dynein_AAA5_ext"/>
</dbReference>
<evidence type="ECO:0000256" key="4">
    <source>
        <dbReference type="ARBA" id="ARBA00022846"/>
    </source>
</evidence>
<sequence length="4814" mass="538208">MVFGPLPGSTPSDGSLLLPRVRSEPSTGETQQPGAWNWQSEPEQWARSVRQQLNAQLLLVSERKAGPSPEDAASEDHESQHSVCVPEAEEQPQDHQRKQRMFLKAVSQSQQPTVLELLVAELQTLFSAVLQDGSPAAWHYLHAVLRLLPPYRALLVGRLDLLPFLEQLSHWAPWVQSQLQLDLLDAIEQAIPPDTSLLEGASHVECCPQKQKFHHGPPRPACPFVQARWGGQQVGEELATWLRPLTLPELQHSLGIVGAQVALKEAWWLDGLSLLPLALATDIPIQYECRGTDNTVEEPVGRTETKPQLDSEVPGKKTFQKRSTSFPPQTSLLGSQVKTILKTERYLKEIHFLYLNVAPSRYFRPYSLMVVPPKKVNPEHYIFSPFGILHVHPLEGSETMTLGTWHRHSVLWQQLQSIPFFKYCLLYKALARWKKSVTLRGLHRCRTFLGKHLLLAVPHFGAGLLHISRLLQELRSVSWLPQEPDRCYELLDLQRALAKENHKALQLLSRCLHLCTSILQLVHEDTYHMQQGLQERVKNCKRIRTDQGSVYLQRGECQQLEQKLKQAEAWLLQLGQLARLVAYMICQSLVSVVEEEITSFVSNMLQAPRKKPFLSAQLVFDNRGQLSHEPCIENMVQILNVGLQSVKASVLKVMQSPDLKTPCDSLYSEEEDEEEDSNTEFVMSKLHGQPSDAVHIFCGPNIGLVWPWKSHTITEALEVRGYRLRGQYLPPNYKQLQEDLDNNPRIQQALTMQQALLEGMLWEVKEFCREHHWMTGIHQFLQAWGPQKLESMRGCPMKNYVMLVSCLNIWQARVSNIPDKLVTKGRLMLLSCHHIRSEMESKLDSIRKDILTHVQNECWTLSQQLITELTDFIEVFQTINSDIHTIARCSQKLNEANEQYNTLEERMEYIRSLHELIWNHFSFFSAENEALDISVRRQFPKSRMPPGPPPCHALLLDHALFVPQLLDVWEAFQFEKSQASEFLLSKQHAIVPKLQQLIDASLVELEGLIGKALSGPFMDPAQEQRSTERQLISLERQFQNTASHLSELHHAYATFTGDESPVPLPVCGTRPIVLQQRIWHLYRVISENISEWKCMAFAKFSMTMAQEKTDGWLTEAARMSTSLGLHSPVLQCCVRILEEFRSYLPLLTKMGSLQLQSFQALLRALGLDSLHNMELLTLGQLLTCPLLDFADRINQIWQGENERIHAQETLRRLHRVWEARQLRLINFILHVPYEPPALERSKKQVIRSPQWEVVAKDSGTFILSDYSSLQDSVQESLQVLFKILAVQKSGDLNKVALEWVTVMHSLSALLEVWVTFQQQWIFLNKVLHEMKIEFPSPDLNSRFKAMDDQYRTLMQISVDDPLVLSLIMPSVKRSPHFQGQQLQQLLQAASVELEGITMALKSVLYRVCVHFPRLFFLSDSELVALLAAPLESCEAQLWVRRCFPHVHSVRFTSSPPDERMDDREASPNTSTQVEALAVLGAGGEEVKLQRSVPLHPDLPKWLASLEKCLRLSLVHKLQGCVASRLALGPSLDEAFKQLPQKDQLPPQLFAHHWLHLVQAFPWQCVLVAEEVVWRAEVEEALLGGRTSAMVPVHVCKLETLVHFIQAQRASQGKQPLASVRQTSLLSALLVMAVTHRDIAQLLQEHQVSDLTDFHWARQLKYHLGSPHIIPQSPLQSLKTTASAATSPSPAACWVDVLGRSFLYNYEYLGPRLGSLPSLLPERPALVLLLALEEVACGTLLGPEGVGKAATVKSLARALGRQLVTMPCLPQIEAQSLSNYLHGALQGGAWLLLEAAQRLPPGLLSALGRRLADLHHLYAPLYQEASRSTSTMDPTQPQLLGSGFFEKQHVYMRLGYGSLLTLRSLRPAVPANLRLLLRPVALTLPDLQQVAELTLLGAGMRDAVRMASCLSKFFALELELVSAPLPCRLALLQHILEDMIRDLNETKEEPKSQQPHSLAVTEEAALLRALLRSPLFSILTGIRLHNLQELLCGLFPNARQVLAQPVAHAPRKPLLVEELQQMGIHPSPDSLGSLEQLSQALGRALGVLLLGPAGSGKTTCWHSLFKIQNRLAAREDASTQGCQPVEITHLYPNVLSPQEFLGWLEGPCWHHGVFPRLLHAASPGKTVVPKRPPQESVGTQHWIICDGVASAAWLDSITCLLKDAPQLSLPNGQQIARPPGTFLLMEVGDATGMSPTVVSQCALVWCGGEQTWQGMLSVLMAALPHEYRLQQHTVTELNHLAKVLVPATFQFLTRQGARSLLHVHGQQAACPGVAEVTSLARILRCLLDPYLRIDAGQKAHISEDLSFSDPVAQSFKSSKSSSLNRSQVDSDDVPNQCKEHLLAVSSFLFALIWGFGAHLPSRLWPLFDTFLRGSISCLSNYPEPPPSALVFDLHVCPDNGTLVPFTGHYLGSCIRGTLGNFHPSPQTERLLYVVDLLLSEGHPVLLAGEAATGKSTFVEVLVEPQHPYVCSPIHPAFTPIHLRQLLSRGVQGQAQAAPWPGQHLDSKGSLLFLLEDLHLAASDPEKSCQPVLETLRQAIDGTVYSHSTLELQTLQPVVNFLATATVPGFCERPLCPRLFRLFTVLALGSVTQAMLLSRHTPSIQAWLERFPSVERAGVLAKALVRASVEAWEAVGNCFLPSPLHPHYRFSLHSVSQLLGSLQLLPTRMGSRGFLDCPSHQEHLRRVSGLRGTRLTIMVAMRNMVRLWLHEAQRTFCDRLDSPRERSYCAKLLLEVAQSVFCCGPAPQNGGKGSEGEEEGEEERVPEVESEGELAQWEDLSNSGSETEEEEDPYGLQVTTSSPARDSGLAPSIAPVRRETIESLSPNISQEEGTKASGYKLQLNRSKNRWQKTSRMDMASPLLLPVLLLRPQEKPSDLVFSQELILGSNSESPSLYLERQWESLEEQLSTAAAQLKLSAHLARCHSMAKHVARLVRVLARPRQHGLLLSRALGTGRRTAITLAASICQARLFHLPSGEEDAVLRCLREASWHAGVLGQPVALLVPKGVGLTTLRRLLALATLGSFPDQYTEADLDSIEEHLPRENLSVKQNSKKETLLQRFYQQVCNHLHMFILLGDDQTHRQLPSTLFLRLLQLAIASIDRYEPWDQDSLISVVRYYLESAQNPSIDDDSLKCPDLQASIPRVAKAMALIHLSAVSYYGHLCPELPLVTPKTFLDFLDAFMLLQQQITLQIKNKFQRIQNALENLRMLIEKHNAYTNFVFNLEQLLKGSCKTISIHQQQLEKGKLLFRQQLGECQQQENLIGNLTKQRDALRAQHEAFLEQMGKAFLGPLSQLQVADFEEIRSYRAPPESVVQVTDALCNLFHCETGWASAKQLLCTEDFYQELVFFPKEKMTDSEMIKLTQALKAPGMSDAALRAVSIPAANLAAWLWAVLRYGLAQRRGLPTGLLLRQIEATLAREQTRLGRCQFQAQETLEHNLDLAKTLEEARALNNHMIEKLSQAQCGQYHKWPIKAALLTPMHSWTTELQKLKGHCLTVFGDALLCSAAIIYLGPFPPVRRQELLDKWLALCRGFQETLGPDDVAQALKQKQKSVVVPPKNPLLSVRSPFSLLSLLSSESEQFQWDRDLKPQVKSARLAGLLLRSNTHYSSCRWPLVLDPSNQALIWLNPLPLQETRCLAPDPTECRGIGMLREGFRKMETDNKEEDDSSEECEKAKDKTKEQKTEDRESEEEEEGGKEEEQEHEEEEEETERQASRPASEIGPLPPPCLRVLSGADPELGPRLREAAASGLPVLLTNMELGLGCQELQWLLQREELSLPQVQPGFCLYLSTSLPLSALEKVLGYELLKGLNVLDLSLNMDILEDQMLHEILGIECPELKSRWQDLKTRALDSCAALEAAEERLLLMLLQNPKHQKPAKFLRDMVRAQAELCQLRAHFEDLAELKLQEVALWAPYRRVVWHAMAIIKALSPLQNLVPLFRMSPDDWLAATKRALNSMKQREIHQGEDLPSHLLHLRTQLTRQLLGSTVAALGPTQVPLVGALGALALLRVARKAPELERLAFVPGLAASPSTGYSKPGVARPAWLGLRAWHECGLLEMLPPFAGLCASLAGHSSVWQAYLSLSSTVLGPAPGPGPGPDPLSLFQKLILWRVLRPECLAGALADFTTSLLGRPLDENLGSSTIPLEHSQATQPVLILLPPPGHPTATMHPLTVIQKLAARHEQGQKHLEVIALGSEAWDPVSAVVSTLCQAMHRGHWLVLENCHLMPRWPKELLQPLLGLLDGARVVSDLELEPLLAQPTSRSVTTVHRDFRLWLILSAEAIASLPAVLTQYSMPVFWDQSLELGHVLMDSLELAQQELSVQPPARVLPLLLLHGLLLHRQQYGMKLQAHRGRWSPVTLMRVLQIQEQLWAGLSNPSAAKQELAASVFYGGPVGDKKDREALISLTQACLSPNSRSWAQPHTPQYLLSTLLPSPELGELDALAECKAQMHLLSTSPEPQSCGLSAGPQAWLLRRQSRALWSALQRSLPTWVPANRGGSRRAERRLRQRLVQAKRRLESLQALLAETARQEESGAGWLALRLSSQRPLQAFLQTEVLELSQLAGALLRDLDCLLQQLQGAPPCASPRCAAVAHALWTGRLPPPWRLHAPAGPQPPWHWLRQLSRRGQLLVRYLGVDTKVPERIFHLSAFRHPRRLLLSLRWEATFATTALNQRAPSSNFSGCQGSSSSGLTHKHQELNSNALHLQVVNSPNPTVPEMGLLLIGLQLRNAEWDPLAGALQDSTCSQPSPLPPVSVSAQARGPSDLPPPGGLAVYSCPVYLEGPLGITKLHSRHILMHLPLPTKLSPATCDQRRVHVCSPPLL</sequence>
<evidence type="ECO:0000256" key="5">
    <source>
        <dbReference type="ARBA" id="ARBA00023054"/>
    </source>
</evidence>
<keyword evidence="20" id="KW-1185">Reference proteome</keyword>
<dbReference type="FunFam" id="1.20.920.30:FF:000008">
    <property type="entry name" value="Dynein heavy chain domain 1"/>
    <property type="match status" value="1"/>
</dbReference>
<evidence type="ECO:0000313" key="20">
    <source>
        <dbReference type="Proteomes" id="UP000286641"/>
    </source>
</evidence>
<feature type="coiled-coil region" evidence="11">
    <location>
        <begin position="3253"/>
        <end position="3280"/>
    </location>
</feature>
<dbReference type="InterPro" id="IPR042222">
    <property type="entry name" value="Dynein_2_N"/>
</dbReference>
<feature type="region of interest" description="Disordered" evidence="12">
    <location>
        <begin position="1"/>
        <end position="43"/>
    </location>
</feature>
<dbReference type="FunFam" id="1.20.140.100:FF:000008">
    <property type="entry name" value="Dynein heavy chain domain 1"/>
    <property type="match status" value="1"/>
</dbReference>
<accession>A0A3Q7NLK6</accession>
<feature type="domain" description="Dynein heavy chain region D6 P-loop" evidence="13">
    <location>
        <begin position="4161"/>
        <end position="4288"/>
    </location>
</feature>
<dbReference type="InterPro" id="IPR035699">
    <property type="entry name" value="AAA_6"/>
</dbReference>
<keyword evidence="3" id="KW-0217">Developmental protein</keyword>
<feature type="domain" description="Dynein heavy chain C-terminal" evidence="19">
    <location>
        <begin position="4469"/>
        <end position="4808"/>
    </location>
</feature>
<dbReference type="InterPro" id="IPR041228">
    <property type="entry name" value="Dynein_C"/>
</dbReference>
<dbReference type="InParanoid" id="A0A3Q7NLK6"/>
<dbReference type="Gene3D" id="3.20.180.20">
    <property type="entry name" value="Dynein heavy chain, N-terminal domain 2"/>
    <property type="match status" value="1"/>
</dbReference>
<dbReference type="Pfam" id="PF18199">
    <property type="entry name" value="Dynein_C"/>
    <property type="match status" value="1"/>
</dbReference>
<feature type="compositionally biased region" description="Acidic residues" evidence="12">
    <location>
        <begin position="3683"/>
        <end position="3706"/>
    </location>
</feature>
<comment type="similarity">
    <text evidence="2">Belongs to the dynein heavy chain family.</text>
</comment>
<dbReference type="GO" id="GO:0036126">
    <property type="term" value="C:sperm flagellum"/>
    <property type="evidence" value="ECO:0007669"/>
    <property type="project" value="TreeGrafter"/>
</dbReference>
<feature type="domain" description="Dynein heavy chain hydrolytic ATP-binding dynein motor region" evidence="15">
    <location>
        <begin position="1703"/>
        <end position="2057"/>
    </location>
</feature>
<dbReference type="GO" id="GO:0045505">
    <property type="term" value="F:dynein intermediate chain binding"/>
    <property type="evidence" value="ECO:0007669"/>
    <property type="project" value="InterPro"/>
</dbReference>
<evidence type="ECO:0000259" key="18">
    <source>
        <dbReference type="Pfam" id="PF17852"/>
    </source>
</evidence>
<dbReference type="FunFam" id="3.40.50.300:FF:001411">
    <property type="entry name" value="Dynein heavy chain domain 1"/>
    <property type="match status" value="1"/>
</dbReference>
<dbReference type="InterPro" id="IPR024743">
    <property type="entry name" value="Dynein_HC_stalk"/>
</dbReference>
<reference evidence="21" key="2">
    <citation type="submission" date="2025-08" db="UniProtKB">
        <authorList>
            <consortium name="RefSeq"/>
        </authorList>
    </citation>
    <scope>IDENTIFICATION</scope>
    <source>
        <tissue evidence="21">Blood</tissue>
    </source>
</reference>
<feature type="coiled-coil region" evidence="11">
    <location>
        <begin position="4496"/>
        <end position="4523"/>
    </location>
</feature>
<feature type="region of interest" description="Disordered" evidence="12">
    <location>
        <begin position="60"/>
        <end position="95"/>
    </location>
</feature>
<feature type="region of interest" description="Disordered" evidence="12">
    <location>
        <begin position="3652"/>
        <end position="3729"/>
    </location>
</feature>